<reference evidence="1 2" key="1">
    <citation type="submission" date="2013-05" db="EMBL/GenBank/DDBJ databases">
        <title>Draft genome sequence of Rubidibacter lacunae KORDI 51-2.</title>
        <authorList>
            <person name="Choi D.H."/>
            <person name="Noh J.H."/>
            <person name="Kwon K.-K."/>
            <person name="Lee J.-H."/>
            <person name="Ryu J.-Y."/>
        </authorList>
    </citation>
    <scope>NUCLEOTIDE SEQUENCE [LARGE SCALE GENOMIC DNA]</scope>
    <source>
        <strain evidence="1 2">KORDI 51-2</strain>
    </source>
</reference>
<dbReference type="AlphaFoldDB" id="U5DFS9"/>
<dbReference type="Proteomes" id="UP000016960">
    <property type="component" value="Unassembled WGS sequence"/>
</dbReference>
<gene>
    <name evidence="1" type="ORF">KR51_00029970</name>
</gene>
<accession>U5DFS9</accession>
<proteinExistence type="predicted"/>
<comment type="caution">
    <text evidence="1">The sequence shown here is derived from an EMBL/GenBank/DDBJ whole genome shotgun (WGS) entry which is preliminary data.</text>
</comment>
<keyword evidence="2" id="KW-1185">Reference proteome</keyword>
<evidence type="ECO:0000313" key="2">
    <source>
        <dbReference type="Proteomes" id="UP000016960"/>
    </source>
</evidence>
<dbReference type="EMBL" id="ASSJ01000076">
    <property type="protein sequence ID" value="ERN40456.1"/>
    <property type="molecule type" value="Genomic_DNA"/>
</dbReference>
<dbReference type="InParanoid" id="U5DFS9"/>
<dbReference type="RefSeq" id="WP_022608602.1">
    <property type="nucleotide sequence ID" value="NZ_ASSJ01000076.1"/>
</dbReference>
<name>U5DFS9_9CHRO</name>
<organism evidence="1 2">
    <name type="scientific">Rubidibacter lacunae KORDI 51-2</name>
    <dbReference type="NCBI Taxonomy" id="582515"/>
    <lineage>
        <taxon>Bacteria</taxon>
        <taxon>Bacillati</taxon>
        <taxon>Cyanobacteriota</taxon>
        <taxon>Cyanophyceae</taxon>
        <taxon>Oscillatoriophycideae</taxon>
        <taxon>Chroococcales</taxon>
        <taxon>Aphanothecaceae</taxon>
        <taxon>Rubidibacter</taxon>
    </lineage>
</organism>
<protein>
    <submittedName>
        <fullName evidence="1">Uncharacterized protein</fullName>
    </submittedName>
</protein>
<sequence length="47" mass="5503">MATTFYGEHGTQLLPIPPLSSRQYFPLTHLADNLENFIYDTINCRFR</sequence>
<evidence type="ECO:0000313" key="1">
    <source>
        <dbReference type="EMBL" id="ERN40456.1"/>
    </source>
</evidence>